<sequence length="393" mass="45530">MGNRLTNYEVSMVKAMVEDTGLQDQDIQSYFTRPARTINHARISDIRHGRARNSVNRASPEELQGFFDQWPGYDLETGLSTDGDDLVVKAREAMIAAVYVFNSAGLYFKTELFIVTAIISWTYAMHAWFRKHRIDYRYSVRGEVQLTANGAEKYIELGACLRHERNPLSNGVRKNLEFLLEIRHEIEHRSTQKIDEAVGAKLQACCLNFNSFIKREFGPQCGLDRRLSLALQFSTFGTDQRNYLKKESNLPRHIEMTIDHFENNLTEDEISDPAYRYNVVFVPVIKQRRSAADSAVEFIKAETQEERARVSQIFLREVDRKRYTATQVVGLMKTAGYPNFSIRNHTELWQKLDAKRSEAGLGNRGDYQGSWVWFESWVRRVRAHCEENAEKYA</sequence>
<evidence type="ECO:0000259" key="1">
    <source>
        <dbReference type="Pfam" id="PF12358"/>
    </source>
</evidence>
<accession>A0A1Y2L2Y4</accession>
<protein>
    <recommendedName>
        <fullName evidence="1">DUF3644 domain-containing protein</fullName>
    </recommendedName>
</protein>
<dbReference type="STRING" id="1293891.TMES_10250"/>
<proteinExistence type="predicted"/>
<dbReference type="AlphaFoldDB" id="A0A1Y2L2Y4"/>
<keyword evidence="3" id="KW-1185">Reference proteome</keyword>
<gene>
    <name evidence="2" type="ORF">TMES_10250</name>
</gene>
<dbReference type="EMBL" id="JFKA01000004">
    <property type="protein sequence ID" value="OSQ38540.1"/>
    <property type="molecule type" value="Genomic_DNA"/>
</dbReference>
<evidence type="ECO:0000313" key="2">
    <source>
        <dbReference type="EMBL" id="OSQ38540.1"/>
    </source>
</evidence>
<dbReference type="Proteomes" id="UP000193391">
    <property type="component" value="Unassembled WGS sequence"/>
</dbReference>
<dbReference type="OrthoDB" id="9815072at2"/>
<feature type="domain" description="DUF3644" evidence="1">
    <location>
        <begin position="86"/>
        <end position="264"/>
    </location>
</feature>
<dbReference type="InterPro" id="IPR022104">
    <property type="entry name" value="DUF3644"/>
</dbReference>
<reference evidence="2 3" key="1">
    <citation type="submission" date="2014-03" db="EMBL/GenBank/DDBJ databases">
        <title>The draft genome sequence of Thalassospira mesophila JCM 18969.</title>
        <authorList>
            <person name="Lai Q."/>
            <person name="Shao Z."/>
        </authorList>
    </citation>
    <scope>NUCLEOTIDE SEQUENCE [LARGE SCALE GENOMIC DNA]</scope>
    <source>
        <strain evidence="2 3">JCM 18969</strain>
    </source>
</reference>
<evidence type="ECO:0000313" key="3">
    <source>
        <dbReference type="Proteomes" id="UP000193391"/>
    </source>
</evidence>
<comment type="caution">
    <text evidence="2">The sequence shown here is derived from an EMBL/GenBank/DDBJ whole genome shotgun (WGS) entry which is preliminary data.</text>
</comment>
<name>A0A1Y2L2Y4_9PROT</name>
<dbReference type="Pfam" id="PF12358">
    <property type="entry name" value="DUF3644"/>
    <property type="match status" value="1"/>
</dbReference>
<organism evidence="2 3">
    <name type="scientific">Thalassospira mesophila</name>
    <dbReference type="NCBI Taxonomy" id="1293891"/>
    <lineage>
        <taxon>Bacteria</taxon>
        <taxon>Pseudomonadati</taxon>
        <taxon>Pseudomonadota</taxon>
        <taxon>Alphaproteobacteria</taxon>
        <taxon>Rhodospirillales</taxon>
        <taxon>Thalassospiraceae</taxon>
        <taxon>Thalassospira</taxon>
    </lineage>
</organism>